<dbReference type="KEGG" id="bcom:BAUCODRAFT_331960"/>
<gene>
    <name evidence="1" type="ORF">BAUCODRAFT_331960</name>
</gene>
<dbReference type="GeneID" id="19112008"/>
<sequence length="226" mass="24557">MDVSSTSNDNWLWSSSRPPISKILLSSSSRPTLPNTDFADSFGAQCTAPSSINARRRICTDACKPSISLGWPAAFVRGQLGSRKRVLLQFSSEFSSKRWRSCKGALRSWKVWCKGCGGGQRSGEEEWEVSAVLDSRVEGGLALDQVLFVDRKTSEEPAQHLLPRFQELVVSIHHCALSKARIVGDVGRVMERMCAVAMAGSCGGSEGRRGSIGVDAGRMVTAMRFG</sequence>
<reference evidence="1 2" key="1">
    <citation type="journal article" date="2012" name="PLoS Pathog.">
        <title>Diverse lifestyles and strategies of plant pathogenesis encoded in the genomes of eighteen Dothideomycetes fungi.</title>
        <authorList>
            <person name="Ohm R.A."/>
            <person name="Feau N."/>
            <person name="Henrissat B."/>
            <person name="Schoch C.L."/>
            <person name="Horwitz B.A."/>
            <person name="Barry K.W."/>
            <person name="Condon B.J."/>
            <person name="Copeland A.C."/>
            <person name="Dhillon B."/>
            <person name="Glaser F."/>
            <person name="Hesse C.N."/>
            <person name="Kosti I."/>
            <person name="LaButti K."/>
            <person name="Lindquist E.A."/>
            <person name="Lucas S."/>
            <person name="Salamov A.A."/>
            <person name="Bradshaw R.E."/>
            <person name="Ciuffetti L."/>
            <person name="Hamelin R.C."/>
            <person name="Kema G.H.J."/>
            <person name="Lawrence C."/>
            <person name="Scott J.A."/>
            <person name="Spatafora J.W."/>
            <person name="Turgeon B.G."/>
            <person name="de Wit P.J.G.M."/>
            <person name="Zhong S."/>
            <person name="Goodwin S.B."/>
            <person name="Grigoriev I.V."/>
        </authorList>
    </citation>
    <scope>NUCLEOTIDE SEQUENCE [LARGE SCALE GENOMIC DNA]</scope>
    <source>
        <strain evidence="1 2">UAMH 10762</strain>
    </source>
</reference>
<keyword evidence="2" id="KW-1185">Reference proteome</keyword>
<dbReference type="Proteomes" id="UP000011761">
    <property type="component" value="Unassembled WGS sequence"/>
</dbReference>
<dbReference type="HOGENOM" id="CLU_1224554_0_0_1"/>
<evidence type="ECO:0000313" key="1">
    <source>
        <dbReference type="EMBL" id="EMC90939.1"/>
    </source>
</evidence>
<dbReference type="RefSeq" id="XP_007681871.1">
    <property type="nucleotide sequence ID" value="XM_007683681.1"/>
</dbReference>
<name>M2MWH9_BAUPA</name>
<dbReference type="AlphaFoldDB" id="M2MWH9"/>
<accession>M2MWH9</accession>
<proteinExistence type="predicted"/>
<evidence type="ECO:0000313" key="2">
    <source>
        <dbReference type="Proteomes" id="UP000011761"/>
    </source>
</evidence>
<organism evidence="1 2">
    <name type="scientific">Baudoinia panamericana (strain UAMH 10762)</name>
    <name type="common">Angels' share fungus</name>
    <name type="synonym">Baudoinia compniacensis (strain UAMH 10762)</name>
    <dbReference type="NCBI Taxonomy" id="717646"/>
    <lineage>
        <taxon>Eukaryota</taxon>
        <taxon>Fungi</taxon>
        <taxon>Dikarya</taxon>
        <taxon>Ascomycota</taxon>
        <taxon>Pezizomycotina</taxon>
        <taxon>Dothideomycetes</taxon>
        <taxon>Dothideomycetidae</taxon>
        <taxon>Mycosphaerellales</taxon>
        <taxon>Teratosphaeriaceae</taxon>
        <taxon>Baudoinia</taxon>
    </lineage>
</organism>
<dbReference type="EMBL" id="KB445565">
    <property type="protein sequence ID" value="EMC90939.1"/>
    <property type="molecule type" value="Genomic_DNA"/>
</dbReference>
<protein>
    <submittedName>
        <fullName evidence="1">Uncharacterized protein</fullName>
    </submittedName>
</protein>